<name>A0ABV1ZPF8_9ACTN</name>
<protein>
    <recommendedName>
        <fullName evidence="4">Integral membrane protein</fullName>
    </recommendedName>
</protein>
<proteinExistence type="predicted"/>
<organism evidence="2 3">
    <name type="scientific">Nocardiopsis tropica</name>
    <dbReference type="NCBI Taxonomy" id="109330"/>
    <lineage>
        <taxon>Bacteria</taxon>
        <taxon>Bacillati</taxon>
        <taxon>Actinomycetota</taxon>
        <taxon>Actinomycetes</taxon>
        <taxon>Streptosporangiales</taxon>
        <taxon>Nocardiopsidaceae</taxon>
        <taxon>Nocardiopsis</taxon>
    </lineage>
</organism>
<evidence type="ECO:0000313" key="2">
    <source>
        <dbReference type="EMBL" id="MES0832606.1"/>
    </source>
</evidence>
<evidence type="ECO:0000256" key="1">
    <source>
        <dbReference type="SAM" id="Phobius"/>
    </source>
</evidence>
<dbReference type="RefSeq" id="WP_352982365.1">
    <property type="nucleotide sequence ID" value="NZ_JBEQNA010000025.1"/>
</dbReference>
<gene>
    <name evidence="2" type="ORF">ABUK86_02390</name>
</gene>
<comment type="caution">
    <text evidence="2">The sequence shown here is derived from an EMBL/GenBank/DDBJ whole genome shotgun (WGS) entry which is preliminary data.</text>
</comment>
<evidence type="ECO:0000313" key="3">
    <source>
        <dbReference type="Proteomes" id="UP001432401"/>
    </source>
</evidence>
<reference evidence="2 3" key="1">
    <citation type="submission" date="2024-06" db="EMBL/GenBank/DDBJ databases">
        <authorList>
            <person name="Bataeva Y.V."/>
            <person name="Grigorian L.N."/>
            <person name="Solomentsev V.I."/>
        </authorList>
    </citation>
    <scope>NUCLEOTIDE SEQUENCE [LARGE SCALE GENOMIC DNA]</scope>
    <source>
        <strain evidence="3">SCPM-O-B-12605 (RCAM04882)</strain>
    </source>
</reference>
<keyword evidence="3" id="KW-1185">Reference proteome</keyword>
<dbReference type="EMBL" id="JBEQNB010000001">
    <property type="protein sequence ID" value="MES0832606.1"/>
    <property type="molecule type" value="Genomic_DNA"/>
</dbReference>
<sequence>MPDDAGKPSETEQLRRRVTRLEIRARESSAAESRARTAAAGSAAGAVALFLSLSLPWAREKVPYAYDISDEGVPSMYGVRASATGWDVLAASFEDERLLLAAAFTVLLVLLAVAVCAVVTWSRVLFVTVQVLAAASPLLFLFSWPRNSGDLAAGPGLAAAVFACAVLVLSARLAAHKDSRSPDR</sequence>
<keyword evidence="1" id="KW-0812">Transmembrane</keyword>
<feature type="transmembrane region" description="Helical" evidence="1">
    <location>
        <begin position="98"/>
        <end position="119"/>
    </location>
</feature>
<feature type="transmembrane region" description="Helical" evidence="1">
    <location>
        <begin position="156"/>
        <end position="175"/>
    </location>
</feature>
<keyword evidence="1" id="KW-1133">Transmembrane helix</keyword>
<evidence type="ECO:0008006" key="4">
    <source>
        <dbReference type="Google" id="ProtNLM"/>
    </source>
</evidence>
<keyword evidence="1" id="KW-0472">Membrane</keyword>
<accession>A0ABV1ZPF8</accession>
<feature type="transmembrane region" description="Helical" evidence="1">
    <location>
        <begin position="124"/>
        <end position="144"/>
    </location>
</feature>
<dbReference type="Proteomes" id="UP001432401">
    <property type="component" value="Unassembled WGS sequence"/>
</dbReference>